<accession>A0ABP1PZC5</accession>
<comment type="caution">
    <text evidence="2">The sequence shown here is derived from an EMBL/GenBank/DDBJ whole genome shotgun (WGS) entry which is preliminary data.</text>
</comment>
<dbReference type="EMBL" id="CAXLJM020000011">
    <property type="protein sequence ID" value="CAL8076436.1"/>
    <property type="molecule type" value="Genomic_DNA"/>
</dbReference>
<protein>
    <recommendedName>
        <fullName evidence="4">C2H2-type domain-containing protein</fullName>
    </recommendedName>
</protein>
<sequence>MSAAHAKGDVNLQSMLNERSPPPLPKELKWYEDEHVEAKRRELADYKCAICKACITDGDVDGWCYMLRASNKCPPSHGYCVRCRPASVRKPNGKSVCYCPGTECNVLYVLETARLDPVPDNIWKEAQLLQNEAYDQREQERDALRKEEREKELWQRGGVKKCRFCLKDFKTCYMKETHIREVHRIGVLKCEYCGQEFTTHVALKHHGKDGCAKMRKRWKYFCSRCHKAFKGKNFQRDILRHAKRCDGKILVSFYALYVGVYM</sequence>
<proteinExistence type="predicted"/>
<organism evidence="2 3">
    <name type="scientific">Orchesella dallaii</name>
    <dbReference type="NCBI Taxonomy" id="48710"/>
    <lineage>
        <taxon>Eukaryota</taxon>
        <taxon>Metazoa</taxon>
        <taxon>Ecdysozoa</taxon>
        <taxon>Arthropoda</taxon>
        <taxon>Hexapoda</taxon>
        <taxon>Collembola</taxon>
        <taxon>Entomobryomorpha</taxon>
        <taxon>Entomobryoidea</taxon>
        <taxon>Orchesellidae</taxon>
        <taxon>Orchesellinae</taxon>
        <taxon>Orchesella</taxon>
    </lineage>
</organism>
<keyword evidence="3" id="KW-1185">Reference proteome</keyword>
<gene>
    <name evidence="2" type="ORF">ODALV1_LOCUS3470</name>
</gene>
<dbReference type="Gene3D" id="3.30.160.60">
    <property type="entry name" value="Classic Zinc Finger"/>
    <property type="match status" value="1"/>
</dbReference>
<name>A0ABP1PZC5_9HEXA</name>
<reference evidence="2 3" key="1">
    <citation type="submission" date="2024-08" db="EMBL/GenBank/DDBJ databases">
        <authorList>
            <person name="Cucini C."/>
            <person name="Frati F."/>
        </authorList>
    </citation>
    <scope>NUCLEOTIDE SEQUENCE [LARGE SCALE GENOMIC DNA]</scope>
</reference>
<evidence type="ECO:0000313" key="2">
    <source>
        <dbReference type="EMBL" id="CAL8076436.1"/>
    </source>
</evidence>
<feature type="region of interest" description="Disordered" evidence="1">
    <location>
        <begin position="1"/>
        <end position="23"/>
    </location>
</feature>
<dbReference type="Proteomes" id="UP001642540">
    <property type="component" value="Unassembled WGS sequence"/>
</dbReference>
<evidence type="ECO:0008006" key="4">
    <source>
        <dbReference type="Google" id="ProtNLM"/>
    </source>
</evidence>
<evidence type="ECO:0000256" key="1">
    <source>
        <dbReference type="SAM" id="MobiDB-lite"/>
    </source>
</evidence>
<evidence type="ECO:0000313" key="3">
    <source>
        <dbReference type="Proteomes" id="UP001642540"/>
    </source>
</evidence>